<dbReference type="SUPFAM" id="SSF47895">
    <property type="entry name" value="Transducin (alpha subunit), insertion domain"/>
    <property type="match status" value="1"/>
</dbReference>
<evidence type="ECO:0000313" key="9">
    <source>
        <dbReference type="EMBL" id="KIM50911.1"/>
    </source>
</evidence>
<dbReference type="PANTHER" id="PTHR10218">
    <property type="entry name" value="GTP-BINDING PROTEIN ALPHA SUBUNIT"/>
    <property type="match status" value="1"/>
</dbReference>
<dbReference type="GO" id="GO:0031683">
    <property type="term" value="F:G-protein beta/gamma-subunit complex binding"/>
    <property type="evidence" value="ECO:0007669"/>
    <property type="project" value="InterPro"/>
</dbReference>
<dbReference type="Pfam" id="PF00503">
    <property type="entry name" value="G-alpha"/>
    <property type="match status" value="1"/>
</dbReference>
<dbReference type="EMBL" id="KN822310">
    <property type="protein sequence ID" value="KIM50911.1"/>
    <property type="molecule type" value="Genomic_DNA"/>
</dbReference>
<dbReference type="InterPro" id="IPR001019">
    <property type="entry name" value="Gprotein_alpha_su"/>
</dbReference>
<dbReference type="GO" id="GO:0001664">
    <property type="term" value="F:G protein-coupled receptor binding"/>
    <property type="evidence" value="ECO:0007669"/>
    <property type="project" value="InterPro"/>
</dbReference>
<dbReference type="GO" id="GO:0000750">
    <property type="term" value="P:pheromone-dependent signal transduction involved in conjugation with cellular fusion"/>
    <property type="evidence" value="ECO:0007669"/>
    <property type="project" value="TreeGrafter"/>
</dbReference>
<dbReference type="PRINTS" id="PR00318">
    <property type="entry name" value="GPROTEINA"/>
</dbReference>
<dbReference type="SUPFAM" id="SSF52540">
    <property type="entry name" value="P-loop containing nucleoside triphosphate hydrolases"/>
    <property type="match status" value="1"/>
</dbReference>
<keyword evidence="5 7" id="KW-0342">GTP-binding</keyword>
<evidence type="ECO:0000256" key="1">
    <source>
        <dbReference type="ARBA" id="ARBA00007976"/>
    </source>
</evidence>
<dbReference type="HOGENOM" id="CLU_014184_6_0_1"/>
<keyword evidence="4 8" id="KW-0460">Magnesium</keyword>
<reference evidence="9 10" key="1">
    <citation type="submission" date="2014-04" db="EMBL/GenBank/DDBJ databases">
        <authorList>
            <consortium name="DOE Joint Genome Institute"/>
            <person name="Kuo A."/>
            <person name="Kohler A."/>
            <person name="Nagy L.G."/>
            <person name="Floudas D."/>
            <person name="Copeland A."/>
            <person name="Barry K.W."/>
            <person name="Cichocki N."/>
            <person name="Veneault-Fourrey C."/>
            <person name="LaButti K."/>
            <person name="Lindquist E.A."/>
            <person name="Lipzen A."/>
            <person name="Lundell T."/>
            <person name="Morin E."/>
            <person name="Murat C."/>
            <person name="Sun H."/>
            <person name="Tunlid A."/>
            <person name="Henrissat B."/>
            <person name="Grigoriev I.V."/>
            <person name="Hibbett D.S."/>
            <person name="Martin F."/>
            <person name="Nordberg H.P."/>
            <person name="Cantor M.N."/>
            <person name="Hua S.X."/>
        </authorList>
    </citation>
    <scope>NUCLEOTIDE SEQUENCE [LARGE SCALE GENOMIC DNA]</scope>
    <source>
        <strain evidence="9 10">Foug A</strain>
    </source>
</reference>
<dbReference type="PROSITE" id="PS51882">
    <property type="entry name" value="G_ALPHA"/>
    <property type="match status" value="1"/>
</dbReference>
<keyword evidence="6" id="KW-0807">Transducer</keyword>
<gene>
    <name evidence="9" type="ORF">SCLCIDRAFT_18490</name>
</gene>
<dbReference type="InterPro" id="IPR000469">
    <property type="entry name" value="Gprotein_alpha_12/13"/>
</dbReference>
<evidence type="ECO:0000256" key="2">
    <source>
        <dbReference type="ARBA" id="ARBA00022723"/>
    </source>
</evidence>
<evidence type="ECO:0000256" key="8">
    <source>
        <dbReference type="PIRSR" id="PIRSR601019-2"/>
    </source>
</evidence>
<dbReference type="Gene3D" id="3.40.50.300">
    <property type="entry name" value="P-loop containing nucleotide triphosphate hydrolases"/>
    <property type="match status" value="1"/>
</dbReference>
<evidence type="ECO:0000256" key="7">
    <source>
        <dbReference type="PIRSR" id="PIRSR601019-1"/>
    </source>
</evidence>
<feature type="binding site" evidence="8">
    <location>
        <position position="52"/>
    </location>
    <ligand>
        <name>Mg(2+)</name>
        <dbReference type="ChEBI" id="CHEBI:18420"/>
    </ligand>
</feature>
<organism evidence="9 10">
    <name type="scientific">Scleroderma citrinum Foug A</name>
    <dbReference type="NCBI Taxonomy" id="1036808"/>
    <lineage>
        <taxon>Eukaryota</taxon>
        <taxon>Fungi</taxon>
        <taxon>Dikarya</taxon>
        <taxon>Basidiomycota</taxon>
        <taxon>Agaricomycotina</taxon>
        <taxon>Agaricomycetes</taxon>
        <taxon>Agaricomycetidae</taxon>
        <taxon>Boletales</taxon>
        <taxon>Sclerodermatineae</taxon>
        <taxon>Sclerodermataceae</taxon>
        <taxon>Scleroderma</taxon>
    </lineage>
</organism>
<evidence type="ECO:0000256" key="4">
    <source>
        <dbReference type="ARBA" id="ARBA00022842"/>
    </source>
</evidence>
<dbReference type="GO" id="GO:0007186">
    <property type="term" value="P:G protein-coupled receptor signaling pathway"/>
    <property type="evidence" value="ECO:0007669"/>
    <property type="project" value="InterPro"/>
</dbReference>
<dbReference type="SMART" id="SM00275">
    <property type="entry name" value="G_alpha"/>
    <property type="match status" value="1"/>
</dbReference>
<dbReference type="PANTHER" id="PTHR10218:SF242">
    <property type="entry name" value="GUANINE NUCLEOTIDE-BINDING PROTEIN ALPHA-1 SUBUNIT"/>
    <property type="match status" value="1"/>
</dbReference>
<sequence length="362" mass="41782">MGACLSTGGMADLSDEDKRRHQLVEKQLKEAKVKMATQVKVLLLGSGDSGKSTVLKQMRLIHRIPFSPEEIECYRQLVFNNLITGMTYLFDAMEDMGLEVAEECLPYMDIVRNARDIRDHEPFPNAYYDPLRCLWDDKGVQKAYLRGNEVALPENLSYFFPSLDRLFDTSYHPTEQDIVQCRARTIGITETTFHLKEHEMLMVDVGGQKSERRKWIHCFQDVTSILFLVSLSGYDQCLVEDRGANQMQDAMTIWDSICHSQWFKQTSIILFLNKDDLFKRKIVHSDIKNFFPDFDGEPGDAKSGRDYFRRRFVRLSQKAGRSKEREIYVHVTTATDTAMLRVVMAAVEGHAIISKNIREILL</sequence>
<comment type="similarity">
    <text evidence="1">Belongs to the G-alpha family. G(q) subfamily.</text>
</comment>
<evidence type="ECO:0000256" key="6">
    <source>
        <dbReference type="ARBA" id="ARBA00023224"/>
    </source>
</evidence>
<dbReference type="Gene3D" id="1.10.400.10">
    <property type="entry name" value="GI Alpha 1, domain 2-like"/>
    <property type="match status" value="1"/>
</dbReference>
<dbReference type="GO" id="GO:0003924">
    <property type="term" value="F:GTPase activity"/>
    <property type="evidence" value="ECO:0007669"/>
    <property type="project" value="InterPro"/>
</dbReference>
<dbReference type="CDD" id="cd00066">
    <property type="entry name" value="G-alpha"/>
    <property type="match status" value="1"/>
</dbReference>
<protein>
    <recommendedName>
        <fullName evidence="11">Heterotrimeric G protein alpha subunit 4</fullName>
    </recommendedName>
</protein>
<dbReference type="FunFam" id="3.40.50.300:FF:000051">
    <property type="entry name" value="Guanine nucleotide-binding protein subunit alpha"/>
    <property type="match status" value="1"/>
</dbReference>
<proteinExistence type="inferred from homology"/>
<dbReference type="AlphaFoldDB" id="A0A0C3D475"/>
<dbReference type="OrthoDB" id="5817230at2759"/>
<dbReference type="PRINTS" id="PR00440">
    <property type="entry name" value="GPROTEINA12"/>
</dbReference>
<dbReference type="STRING" id="1036808.A0A0C3D475"/>
<dbReference type="GO" id="GO:0007266">
    <property type="term" value="P:Rho protein signal transduction"/>
    <property type="evidence" value="ECO:0007669"/>
    <property type="project" value="InterPro"/>
</dbReference>
<dbReference type="InterPro" id="IPR011025">
    <property type="entry name" value="GproteinA_insert"/>
</dbReference>
<evidence type="ECO:0000313" key="10">
    <source>
        <dbReference type="Proteomes" id="UP000053989"/>
    </source>
</evidence>
<dbReference type="Proteomes" id="UP000053989">
    <property type="component" value="Unassembled WGS sequence"/>
</dbReference>
<feature type="binding site" evidence="8">
    <location>
        <position position="185"/>
    </location>
    <ligand>
        <name>Mg(2+)</name>
        <dbReference type="ChEBI" id="CHEBI:18420"/>
    </ligand>
</feature>
<keyword evidence="2 8" id="KW-0479">Metal-binding</keyword>
<name>A0A0C3D475_9AGAM</name>
<accession>A0A0C3D475</accession>
<evidence type="ECO:0000256" key="5">
    <source>
        <dbReference type="ARBA" id="ARBA00023134"/>
    </source>
</evidence>
<dbReference type="InParanoid" id="A0A0C3D475"/>
<dbReference type="GO" id="GO:0005834">
    <property type="term" value="C:heterotrimeric G-protein complex"/>
    <property type="evidence" value="ECO:0007669"/>
    <property type="project" value="TreeGrafter"/>
</dbReference>
<keyword evidence="3 7" id="KW-0547">Nucleotide-binding</keyword>
<dbReference type="GO" id="GO:0005737">
    <property type="term" value="C:cytoplasm"/>
    <property type="evidence" value="ECO:0007669"/>
    <property type="project" value="TreeGrafter"/>
</dbReference>
<reference evidence="10" key="2">
    <citation type="submission" date="2015-01" db="EMBL/GenBank/DDBJ databases">
        <title>Evolutionary Origins and Diversification of the Mycorrhizal Mutualists.</title>
        <authorList>
            <consortium name="DOE Joint Genome Institute"/>
            <consortium name="Mycorrhizal Genomics Consortium"/>
            <person name="Kohler A."/>
            <person name="Kuo A."/>
            <person name="Nagy L.G."/>
            <person name="Floudas D."/>
            <person name="Copeland A."/>
            <person name="Barry K.W."/>
            <person name="Cichocki N."/>
            <person name="Veneault-Fourrey C."/>
            <person name="LaButti K."/>
            <person name="Lindquist E.A."/>
            <person name="Lipzen A."/>
            <person name="Lundell T."/>
            <person name="Morin E."/>
            <person name="Murat C."/>
            <person name="Riley R."/>
            <person name="Ohm R."/>
            <person name="Sun H."/>
            <person name="Tunlid A."/>
            <person name="Henrissat B."/>
            <person name="Grigoriev I.V."/>
            <person name="Hibbett D.S."/>
            <person name="Martin F."/>
        </authorList>
    </citation>
    <scope>NUCLEOTIDE SEQUENCE [LARGE SCALE GENOMIC DNA]</scope>
    <source>
        <strain evidence="10">Foug A</strain>
    </source>
</reference>
<dbReference type="GO" id="GO:0005525">
    <property type="term" value="F:GTP binding"/>
    <property type="evidence" value="ECO:0007669"/>
    <property type="project" value="UniProtKB-KW"/>
</dbReference>
<evidence type="ECO:0000256" key="3">
    <source>
        <dbReference type="ARBA" id="ARBA00022741"/>
    </source>
</evidence>
<feature type="binding site" evidence="7">
    <location>
        <begin position="204"/>
        <end position="208"/>
    </location>
    <ligand>
        <name>GTP</name>
        <dbReference type="ChEBI" id="CHEBI:37565"/>
    </ligand>
</feature>
<dbReference type="GO" id="GO:0046872">
    <property type="term" value="F:metal ion binding"/>
    <property type="evidence" value="ECO:0007669"/>
    <property type="project" value="UniProtKB-KW"/>
</dbReference>
<feature type="binding site" evidence="7">
    <location>
        <begin position="273"/>
        <end position="276"/>
    </location>
    <ligand>
        <name>GTP</name>
        <dbReference type="ChEBI" id="CHEBI:37565"/>
    </ligand>
</feature>
<evidence type="ECO:0008006" key="11">
    <source>
        <dbReference type="Google" id="ProtNLM"/>
    </source>
</evidence>
<keyword evidence="10" id="KW-1185">Reference proteome</keyword>
<dbReference type="InterPro" id="IPR027417">
    <property type="entry name" value="P-loop_NTPase"/>
</dbReference>
<feature type="binding site" evidence="7">
    <location>
        <position position="334"/>
    </location>
    <ligand>
        <name>GTP</name>
        <dbReference type="ChEBI" id="CHEBI:37565"/>
    </ligand>
</feature>